<organism evidence="1 2">
    <name type="scientific">Nocardia macrotermitis</name>
    <dbReference type="NCBI Taxonomy" id="2585198"/>
    <lineage>
        <taxon>Bacteria</taxon>
        <taxon>Bacillati</taxon>
        <taxon>Actinomycetota</taxon>
        <taxon>Actinomycetes</taxon>
        <taxon>Mycobacteriales</taxon>
        <taxon>Nocardiaceae</taxon>
        <taxon>Nocardia</taxon>
    </lineage>
</organism>
<reference evidence="1 2" key="1">
    <citation type="submission" date="2019-10" db="EMBL/GenBank/DDBJ databases">
        <title>Nocardia macrotermitis sp. nov. and Nocardia aurantia sp. nov., isolated from the gut of fungus growing-termite Macrotermes natalensis.</title>
        <authorList>
            <person name="Benndorf R."/>
            <person name="Schwitalla J."/>
            <person name="Martin K."/>
            <person name="De Beer W."/>
            <person name="Kaster A.-K."/>
            <person name="Vollmers J."/>
            <person name="Poulsen M."/>
            <person name="Beemelmanns C."/>
        </authorList>
    </citation>
    <scope>NUCLEOTIDE SEQUENCE [LARGE SCALE GENOMIC DNA]</scope>
    <source>
        <strain evidence="1 2">RB20</strain>
    </source>
</reference>
<keyword evidence="2" id="KW-1185">Reference proteome</keyword>
<dbReference type="AlphaFoldDB" id="A0A7K0D1K6"/>
<evidence type="ECO:0000313" key="1">
    <source>
        <dbReference type="EMBL" id="MQY19606.1"/>
    </source>
</evidence>
<dbReference type="EMBL" id="WEGK01000005">
    <property type="protein sequence ID" value="MQY19606.1"/>
    <property type="molecule type" value="Genomic_DNA"/>
</dbReference>
<dbReference type="RefSeq" id="WP_153410428.1">
    <property type="nucleotide sequence ID" value="NZ_WEGK01000005.1"/>
</dbReference>
<evidence type="ECO:0008006" key="3">
    <source>
        <dbReference type="Google" id="ProtNLM"/>
    </source>
</evidence>
<evidence type="ECO:0000313" key="2">
    <source>
        <dbReference type="Proteomes" id="UP000438448"/>
    </source>
</evidence>
<name>A0A7K0D1K6_9NOCA</name>
<dbReference type="OrthoDB" id="3515986at2"/>
<gene>
    <name evidence="1" type="ORF">NRB20_26960</name>
</gene>
<protein>
    <recommendedName>
        <fullName evidence="3">Nucleotidyltransferase</fullName>
    </recommendedName>
</protein>
<proteinExistence type="predicted"/>
<sequence length="286" mass="30269">MNNLAPEYVAARRVLLDALVALEDHLDNLILVGAQAIYYHAGSADLNVPLMTTDADLTVDTRGLADAPEIGGVMRAAGFTPGPNPGHWVAASNVAVDLMVVPHQAGTVKASARAARITPHDKLTARIARGLEPALVDNEIVSIAAFEPDDSRKHCLRVAGPAALVTAKAIKVGERLGQVDRQPDRLKEKDALDIFRLLQAIEVSDLVNGFEKHREDEYAAAATADALDILRAHGTTPSKQLAQLAAVAAQDDPIVAPAFAALVDELLDALQMRPTMRTPGSASAGR</sequence>
<dbReference type="Proteomes" id="UP000438448">
    <property type="component" value="Unassembled WGS sequence"/>
</dbReference>
<accession>A0A7K0D1K6</accession>
<comment type="caution">
    <text evidence="1">The sequence shown here is derived from an EMBL/GenBank/DDBJ whole genome shotgun (WGS) entry which is preliminary data.</text>
</comment>